<keyword evidence="2" id="KW-1185">Reference proteome</keyword>
<gene>
    <name evidence="1" type="ORF">TCM_012540</name>
</gene>
<dbReference type="Proteomes" id="UP000026915">
    <property type="component" value="Chromosome 3"/>
</dbReference>
<dbReference type="EMBL" id="CM001881">
    <property type="protein sequence ID" value="EOY21163.1"/>
    <property type="molecule type" value="Genomic_DNA"/>
</dbReference>
<accession>A0A061FVT9</accession>
<evidence type="ECO:0000313" key="2">
    <source>
        <dbReference type="Proteomes" id="UP000026915"/>
    </source>
</evidence>
<dbReference type="HOGENOM" id="CLU_1386354_0_0_1"/>
<protein>
    <recommendedName>
        <fullName evidence="3">DUF4283 domain-containing protein</fullName>
    </recommendedName>
</protein>
<sequence length="197" mass="22595">MVRWVSVTQKVEGRKTYAQALMGESETERSKNLQKEKIAGCSRAECESVVDEENYTAWNSVLSKLALSKAMKESRGAWLEEWFDYVKEWLEEFTYTSRQTWIASYGVPLHAWNVFMNAMQIVTKEKMKIKGVIKLRVGNRFYDIQVLEVTQSINGGLKVREKLVLEEGTWQLIKDVTAPVILLKKAVKGCRKGGLHS</sequence>
<dbReference type="InParanoid" id="A0A061FVT9"/>
<evidence type="ECO:0008006" key="3">
    <source>
        <dbReference type="Google" id="ProtNLM"/>
    </source>
</evidence>
<dbReference type="AlphaFoldDB" id="A0A061FVT9"/>
<dbReference type="Gramene" id="EOY21163">
    <property type="protein sequence ID" value="EOY21163"/>
    <property type="gene ID" value="TCM_012540"/>
</dbReference>
<evidence type="ECO:0000313" key="1">
    <source>
        <dbReference type="EMBL" id="EOY21163.1"/>
    </source>
</evidence>
<reference evidence="1 2" key="1">
    <citation type="journal article" date="2013" name="Genome Biol.">
        <title>The genome sequence of the most widely cultivated cacao type and its use to identify candidate genes regulating pod color.</title>
        <authorList>
            <person name="Motamayor J.C."/>
            <person name="Mockaitis K."/>
            <person name="Schmutz J."/>
            <person name="Haiminen N."/>
            <person name="Iii D.L."/>
            <person name="Cornejo O."/>
            <person name="Findley S.D."/>
            <person name="Zheng P."/>
            <person name="Utro F."/>
            <person name="Royaert S."/>
            <person name="Saski C."/>
            <person name="Jenkins J."/>
            <person name="Podicheti R."/>
            <person name="Zhao M."/>
            <person name="Scheffler B.E."/>
            <person name="Stack J.C."/>
            <person name="Feltus F.A."/>
            <person name="Mustiga G.M."/>
            <person name="Amores F."/>
            <person name="Phillips W."/>
            <person name="Marelli J.P."/>
            <person name="May G.D."/>
            <person name="Shapiro H."/>
            <person name="Ma J."/>
            <person name="Bustamante C.D."/>
            <person name="Schnell R.J."/>
            <person name="Main D."/>
            <person name="Gilbert D."/>
            <person name="Parida L."/>
            <person name="Kuhn D.N."/>
        </authorList>
    </citation>
    <scope>NUCLEOTIDE SEQUENCE [LARGE SCALE GENOMIC DNA]</scope>
    <source>
        <strain evidence="2">cv. Matina 1-6</strain>
    </source>
</reference>
<proteinExistence type="predicted"/>
<name>A0A061FVT9_THECC</name>
<organism evidence="1 2">
    <name type="scientific">Theobroma cacao</name>
    <name type="common">Cacao</name>
    <name type="synonym">Cocoa</name>
    <dbReference type="NCBI Taxonomy" id="3641"/>
    <lineage>
        <taxon>Eukaryota</taxon>
        <taxon>Viridiplantae</taxon>
        <taxon>Streptophyta</taxon>
        <taxon>Embryophyta</taxon>
        <taxon>Tracheophyta</taxon>
        <taxon>Spermatophyta</taxon>
        <taxon>Magnoliopsida</taxon>
        <taxon>eudicotyledons</taxon>
        <taxon>Gunneridae</taxon>
        <taxon>Pentapetalae</taxon>
        <taxon>rosids</taxon>
        <taxon>malvids</taxon>
        <taxon>Malvales</taxon>
        <taxon>Malvaceae</taxon>
        <taxon>Byttnerioideae</taxon>
        <taxon>Theobroma</taxon>
    </lineage>
</organism>